<feature type="compositionally biased region" description="Pro residues" evidence="1">
    <location>
        <begin position="454"/>
        <end position="467"/>
    </location>
</feature>
<feature type="transmembrane region" description="Helical" evidence="2">
    <location>
        <begin position="171"/>
        <end position="191"/>
    </location>
</feature>
<keyword evidence="3" id="KW-1185">Reference proteome</keyword>
<feature type="region of interest" description="Disordered" evidence="1">
    <location>
        <begin position="120"/>
        <end position="164"/>
    </location>
</feature>
<feature type="compositionally biased region" description="Low complexity" evidence="1">
    <location>
        <begin position="365"/>
        <end position="384"/>
    </location>
</feature>
<feature type="region of interest" description="Disordered" evidence="1">
    <location>
        <begin position="208"/>
        <end position="242"/>
    </location>
</feature>
<evidence type="ECO:0000256" key="2">
    <source>
        <dbReference type="SAM" id="Phobius"/>
    </source>
</evidence>
<dbReference type="Proteomes" id="UP000515153">
    <property type="component" value="Unplaced"/>
</dbReference>
<dbReference type="KEGG" id="pgri:PgNI_01186"/>
<keyword evidence="2" id="KW-1133">Transmembrane helix</keyword>
<feature type="compositionally biased region" description="Polar residues" evidence="1">
    <location>
        <begin position="146"/>
        <end position="164"/>
    </location>
</feature>
<evidence type="ECO:0000256" key="1">
    <source>
        <dbReference type="SAM" id="MobiDB-lite"/>
    </source>
</evidence>
<feature type="region of interest" description="Disordered" evidence="1">
    <location>
        <begin position="331"/>
        <end position="480"/>
    </location>
</feature>
<sequence length="480" mass="49879">MTTPFQAFGLSCPAGGKFYICETGSEFIGCCASDPCNLTGCPQRDLRTSSFSPDEYSSLPTQACENSDSLWYTCAFNVPPFMGCCKTNPCADPKASCPTSSLGAAKLSSLDSLRERFLYPSSNSSDAKPTSTSAPGGSPSTGAAPNTQSKTPLPQPANSNDNDSGLSTGTIAGIAVGVSILVLVAIAIIIWKCGWTAGKRRARRQAAAAAVPPIGPGMTQTNTGYRDSGFPENGFQGENSYRDSFAPSAVTAVGSPRDTVFSKPGFDSNTSSIYGSPYPTASITPAPDQRYSTYNQQGYNGAASQPNGYNPAGYSLVPNPSMPVVFEMDSTEVRSELSGGGQPVAAPLPAPVQPPQKKQGDDQQKPPAQTSQLQPQPSSPRSLQNGSLFHNTNDVSKRGSTTSSSRAPPPEGNTFRVASPKPSSLGPPTKEMFCPRPPSLPSPVSPSAQGFPSVSPPLPKPVGPPPKTGDTLFTAASSQQ</sequence>
<dbReference type="AlphaFoldDB" id="A0A6P8BFJ3"/>
<gene>
    <name evidence="4" type="ORF">PgNI_01186</name>
</gene>
<feature type="compositionally biased region" description="Polar residues" evidence="1">
    <location>
        <begin position="385"/>
        <end position="406"/>
    </location>
</feature>
<feature type="compositionally biased region" description="Polar residues" evidence="1">
    <location>
        <begin position="271"/>
        <end position="283"/>
    </location>
</feature>
<dbReference type="RefSeq" id="XP_030986028.1">
    <property type="nucleotide sequence ID" value="XM_031121261.1"/>
</dbReference>
<dbReference type="GeneID" id="41956175"/>
<name>A0A6P8BFJ3_PYRGI</name>
<keyword evidence="2" id="KW-0812">Transmembrane</keyword>
<reference evidence="4" key="3">
    <citation type="submission" date="2025-08" db="UniProtKB">
        <authorList>
            <consortium name="RefSeq"/>
        </authorList>
    </citation>
    <scope>IDENTIFICATION</scope>
    <source>
        <strain evidence="4">NI907</strain>
    </source>
</reference>
<reference evidence="4" key="1">
    <citation type="journal article" date="2019" name="Mol. Biol. Evol.">
        <title>Blast fungal genomes show frequent chromosomal changes, gene gains and losses, and effector gene turnover.</title>
        <authorList>
            <person name="Gomez Luciano L.B."/>
            <person name="Jason Tsai I."/>
            <person name="Chuma I."/>
            <person name="Tosa Y."/>
            <person name="Chen Y.H."/>
            <person name="Li J.Y."/>
            <person name="Li M.Y."/>
            <person name="Jade Lu M.Y."/>
            <person name="Nakayashiki H."/>
            <person name="Li W.H."/>
        </authorList>
    </citation>
    <scope>NUCLEOTIDE SEQUENCE</scope>
    <source>
        <strain evidence="4">NI907</strain>
    </source>
</reference>
<organism evidence="3 4">
    <name type="scientific">Pyricularia grisea</name>
    <name type="common">Crabgrass-specific blast fungus</name>
    <name type="synonym">Magnaporthe grisea</name>
    <dbReference type="NCBI Taxonomy" id="148305"/>
    <lineage>
        <taxon>Eukaryota</taxon>
        <taxon>Fungi</taxon>
        <taxon>Dikarya</taxon>
        <taxon>Ascomycota</taxon>
        <taxon>Pezizomycotina</taxon>
        <taxon>Sordariomycetes</taxon>
        <taxon>Sordariomycetidae</taxon>
        <taxon>Magnaporthales</taxon>
        <taxon>Pyriculariaceae</taxon>
        <taxon>Pyricularia</taxon>
    </lineage>
</organism>
<evidence type="ECO:0000313" key="4">
    <source>
        <dbReference type="RefSeq" id="XP_030986028.1"/>
    </source>
</evidence>
<accession>A0A6P8BFJ3</accession>
<evidence type="ECO:0000313" key="3">
    <source>
        <dbReference type="Proteomes" id="UP000515153"/>
    </source>
</evidence>
<proteinExistence type="predicted"/>
<feature type="compositionally biased region" description="Low complexity" evidence="1">
    <location>
        <begin position="129"/>
        <end position="145"/>
    </location>
</feature>
<protein>
    <submittedName>
        <fullName evidence="4">Uncharacterized protein</fullName>
    </submittedName>
</protein>
<keyword evidence="2" id="KW-0472">Membrane</keyword>
<feature type="compositionally biased region" description="Pro residues" evidence="1">
    <location>
        <begin position="435"/>
        <end position="444"/>
    </location>
</feature>
<feature type="region of interest" description="Disordered" evidence="1">
    <location>
        <begin position="271"/>
        <end position="314"/>
    </location>
</feature>
<feature type="compositionally biased region" description="Polar residues" evidence="1">
    <location>
        <begin position="290"/>
        <end position="308"/>
    </location>
</feature>
<reference evidence="4" key="2">
    <citation type="submission" date="2019-10" db="EMBL/GenBank/DDBJ databases">
        <authorList>
            <consortium name="NCBI Genome Project"/>
        </authorList>
    </citation>
    <scope>NUCLEOTIDE SEQUENCE</scope>
    <source>
        <strain evidence="4">NI907</strain>
    </source>
</reference>